<evidence type="ECO:0000313" key="4">
    <source>
        <dbReference type="Proteomes" id="UP000663870"/>
    </source>
</evidence>
<evidence type="ECO:0000313" key="1">
    <source>
        <dbReference type="EMBL" id="CAF1286751.1"/>
    </source>
</evidence>
<keyword evidence="4" id="KW-1185">Reference proteome</keyword>
<dbReference type="InterPro" id="IPR029062">
    <property type="entry name" value="Class_I_gatase-like"/>
</dbReference>
<dbReference type="EMBL" id="CAJNOL010003476">
    <property type="protein sequence ID" value="CAF1563989.1"/>
    <property type="molecule type" value="Genomic_DNA"/>
</dbReference>
<accession>A0A815CZM6</accession>
<dbReference type="SUPFAM" id="SSF52317">
    <property type="entry name" value="Class I glutamine amidotransferase-like"/>
    <property type="match status" value="1"/>
</dbReference>
<organism evidence="1 3">
    <name type="scientific">Rotaria sordida</name>
    <dbReference type="NCBI Taxonomy" id="392033"/>
    <lineage>
        <taxon>Eukaryota</taxon>
        <taxon>Metazoa</taxon>
        <taxon>Spiralia</taxon>
        <taxon>Gnathifera</taxon>
        <taxon>Rotifera</taxon>
        <taxon>Eurotatoria</taxon>
        <taxon>Bdelloidea</taxon>
        <taxon>Philodinida</taxon>
        <taxon>Philodinidae</taxon>
        <taxon>Rotaria</taxon>
    </lineage>
</organism>
<evidence type="ECO:0000313" key="3">
    <source>
        <dbReference type="Proteomes" id="UP000663854"/>
    </source>
</evidence>
<protein>
    <submittedName>
        <fullName evidence="1">Uncharacterized protein</fullName>
    </submittedName>
</protein>
<gene>
    <name evidence="2" type="ORF">JXQ802_LOCUS44600</name>
    <name evidence="1" type="ORF">PYM288_LOCUS29174</name>
</gene>
<dbReference type="EMBL" id="CAJNOH010002322">
    <property type="protein sequence ID" value="CAF1286751.1"/>
    <property type="molecule type" value="Genomic_DNA"/>
</dbReference>
<dbReference type="Proteomes" id="UP000663854">
    <property type="component" value="Unassembled WGS sequence"/>
</dbReference>
<evidence type="ECO:0000313" key="2">
    <source>
        <dbReference type="EMBL" id="CAF1563989.1"/>
    </source>
</evidence>
<reference evidence="1" key="1">
    <citation type="submission" date="2021-02" db="EMBL/GenBank/DDBJ databases">
        <authorList>
            <person name="Nowell W R."/>
        </authorList>
    </citation>
    <scope>NUCLEOTIDE SEQUENCE</scope>
</reference>
<dbReference type="Proteomes" id="UP000663870">
    <property type="component" value="Unassembled WGS sequence"/>
</dbReference>
<comment type="caution">
    <text evidence="1">The sequence shown here is derived from an EMBL/GenBank/DDBJ whole genome shotgun (WGS) entry which is preliminary data.</text>
</comment>
<name>A0A815CZM6_9BILA</name>
<sequence>MNSRAPTCGCCPLQECQAKPVPCSANPDYCSQSNRTALLLSDTNTVAVQRLVSNLQSVGLTVNYISGGISNYTGSPNAANYDAVILITGNDYLADMPSSGQESIRNAQQNNGTGIVMTEWAAYHVLGGRWSLLSPLLLAARKTGMTASMSFDLVSINHPIWNGLAISFNTSVAFGYSVLDTPKNESIIIADCRSCGGPAVIVRPSVASTGRIVQIAHGAHYSSGETVFNWGNDANVVTMMNNAVKWSAKMI</sequence>
<dbReference type="AlphaFoldDB" id="A0A815CZM6"/>
<proteinExistence type="predicted"/>
<dbReference type="Gene3D" id="3.40.50.880">
    <property type="match status" value="1"/>
</dbReference>